<dbReference type="SUPFAM" id="SSF49373">
    <property type="entry name" value="Invasin/intimin cell-adhesion fragments"/>
    <property type="match status" value="1"/>
</dbReference>
<dbReference type="InterPro" id="IPR008964">
    <property type="entry name" value="Invasin/intimin_cell_adhesion"/>
</dbReference>
<accession>A0A7C4RU10</accession>
<dbReference type="InterPro" id="IPR018247">
    <property type="entry name" value="EF_Hand_1_Ca_BS"/>
</dbReference>
<dbReference type="Pfam" id="PF09134">
    <property type="entry name" value="Invasin_D3"/>
    <property type="match status" value="1"/>
</dbReference>
<feature type="domain" description="Invasin" evidence="1">
    <location>
        <begin position="46"/>
        <end position="128"/>
    </location>
</feature>
<name>A0A7C4RU10_9BACT</name>
<dbReference type="EMBL" id="DSUH01000347">
    <property type="protein sequence ID" value="HGU34145.1"/>
    <property type="molecule type" value="Genomic_DNA"/>
</dbReference>
<dbReference type="AlphaFoldDB" id="A0A7C4RU10"/>
<dbReference type="InterPro" id="IPR015217">
    <property type="entry name" value="Invasin_dom_3"/>
</dbReference>
<dbReference type="InterPro" id="IPR013783">
    <property type="entry name" value="Ig-like_fold"/>
</dbReference>
<evidence type="ECO:0000259" key="1">
    <source>
        <dbReference type="Pfam" id="PF09134"/>
    </source>
</evidence>
<proteinExistence type="predicted"/>
<dbReference type="PROSITE" id="PS00018">
    <property type="entry name" value="EF_HAND_1"/>
    <property type="match status" value="1"/>
</dbReference>
<protein>
    <recommendedName>
        <fullName evidence="1">Invasin domain-containing protein</fullName>
    </recommendedName>
</protein>
<organism evidence="2">
    <name type="scientific">Desulfatirhabdium butyrativorans</name>
    <dbReference type="NCBI Taxonomy" id="340467"/>
    <lineage>
        <taxon>Bacteria</taxon>
        <taxon>Pseudomonadati</taxon>
        <taxon>Thermodesulfobacteriota</taxon>
        <taxon>Desulfobacteria</taxon>
        <taxon>Desulfobacterales</taxon>
        <taxon>Desulfatirhabdiaceae</taxon>
        <taxon>Desulfatirhabdium</taxon>
    </lineage>
</organism>
<evidence type="ECO:0000313" key="2">
    <source>
        <dbReference type="EMBL" id="HGU34145.1"/>
    </source>
</evidence>
<dbReference type="Gene3D" id="2.60.120.380">
    <property type="match status" value="1"/>
</dbReference>
<gene>
    <name evidence="2" type="ORF">ENS29_15070</name>
</gene>
<comment type="caution">
    <text evidence="2">The sequence shown here is derived from an EMBL/GenBank/DDBJ whole genome shotgun (WGS) entry which is preliminary data.</text>
</comment>
<reference evidence="2" key="1">
    <citation type="journal article" date="2020" name="mSystems">
        <title>Genome- and Community-Level Interaction Insights into Carbon Utilization and Element Cycling Functions of Hydrothermarchaeota in Hydrothermal Sediment.</title>
        <authorList>
            <person name="Zhou Z."/>
            <person name="Liu Y."/>
            <person name="Xu W."/>
            <person name="Pan J."/>
            <person name="Luo Z.H."/>
            <person name="Li M."/>
        </authorList>
    </citation>
    <scope>NUCLEOTIDE SEQUENCE [LARGE SCALE GENOMIC DNA]</scope>
    <source>
        <strain evidence="2">SpSt-477</strain>
    </source>
</reference>
<dbReference type="Gene3D" id="2.60.40.10">
    <property type="entry name" value="Immunoglobulins"/>
    <property type="match status" value="1"/>
</dbReference>
<sequence>MQRRSIAWVFLLLMPSILWSVGLGLFPANRVIAGESAFQAVETVFVTVNPSKLFADGSSKVLITALALDDTGEPVVKGTSFLFKTTLGKFQNGSTTATVLTADDSGTVSLYLVSGTVVGDAIVTCTVGDVIKSVLIPIYSVQYETEPNNFPDEADAMCLDVAFNGQLASPYDEDWYGLTIQGNTRIFINFVTTAIPQGAGCDGTSTVGTYRVDVRDANNNVLISYQNIDCDFDNGLWETGIQYTGNYYIVVYCPRLPSNAHYLSTPYYLTVGTSPFALCGDFNKDGTVDGRDVIARYRYSREDFASWLKNCWLSDRNYVGNHAMGSSLQREFERE</sequence>